<keyword evidence="8 14" id="KW-1133">Transmembrane helix</keyword>
<evidence type="ECO:0000256" key="10">
    <source>
        <dbReference type="ARBA" id="ARBA00023251"/>
    </source>
</evidence>
<dbReference type="NCBIfam" id="NF001393">
    <property type="entry name" value="PRK00281.2-4"/>
    <property type="match status" value="1"/>
</dbReference>
<organism evidence="15 16">
    <name type="scientific">Thiohalocapsa halophila</name>
    <dbReference type="NCBI Taxonomy" id="69359"/>
    <lineage>
        <taxon>Bacteria</taxon>
        <taxon>Pseudomonadati</taxon>
        <taxon>Pseudomonadota</taxon>
        <taxon>Gammaproteobacteria</taxon>
        <taxon>Chromatiales</taxon>
        <taxon>Chromatiaceae</taxon>
        <taxon>Thiohalocapsa</taxon>
    </lineage>
</organism>
<feature type="transmembrane region" description="Helical" evidence="14">
    <location>
        <begin position="190"/>
        <end position="211"/>
    </location>
</feature>
<evidence type="ECO:0000256" key="8">
    <source>
        <dbReference type="ARBA" id="ARBA00022989"/>
    </source>
</evidence>
<dbReference type="EC" id="3.6.1.27" evidence="3 14"/>
<reference evidence="15 16" key="1">
    <citation type="journal article" date="2020" name="Microorganisms">
        <title>Osmotic Adaptation and Compatible Solute Biosynthesis of Phototrophic Bacteria as Revealed from Genome Analyses.</title>
        <authorList>
            <person name="Imhoff J.F."/>
            <person name="Rahn T."/>
            <person name="Kunzel S."/>
            <person name="Keller A."/>
            <person name="Neulinger S.C."/>
        </authorList>
    </citation>
    <scope>NUCLEOTIDE SEQUENCE [LARGE SCALE GENOMIC DNA]</scope>
    <source>
        <strain evidence="15 16">DSM 6210</strain>
    </source>
</reference>
<dbReference type="HAMAP" id="MF_01006">
    <property type="entry name" value="Undec_diphosphatase"/>
    <property type="match status" value="1"/>
</dbReference>
<comment type="subcellular location">
    <subcellularLocation>
        <location evidence="1 14">Cell membrane</location>
        <topology evidence="1 14">Multi-pass membrane protein</topology>
    </subcellularLocation>
</comment>
<accession>A0ABS1CHV0</accession>
<feature type="transmembrane region" description="Helical" evidence="14">
    <location>
        <begin position="252"/>
        <end position="272"/>
    </location>
</feature>
<keyword evidence="14" id="KW-0961">Cell wall biogenesis/degradation</keyword>
<evidence type="ECO:0000256" key="7">
    <source>
        <dbReference type="ARBA" id="ARBA00022801"/>
    </source>
</evidence>
<name>A0ABS1CHV0_9GAMM</name>
<evidence type="ECO:0000256" key="14">
    <source>
        <dbReference type="HAMAP-Rule" id="MF_01006"/>
    </source>
</evidence>
<comment type="similarity">
    <text evidence="2 14">Belongs to the UppP family.</text>
</comment>
<keyword evidence="6 14" id="KW-0812">Transmembrane</keyword>
<dbReference type="Pfam" id="PF02673">
    <property type="entry name" value="BacA"/>
    <property type="match status" value="1"/>
</dbReference>
<feature type="transmembrane region" description="Helical" evidence="14">
    <location>
        <begin position="41"/>
        <end position="59"/>
    </location>
</feature>
<dbReference type="PANTHER" id="PTHR30622">
    <property type="entry name" value="UNDECAPRENYL-DIPHOSPHATASE"/>
    <property type="match status" value="1"/>
</dbReference>
<evidence type="ECO:0000313" key="15">
    <source>
        <dbReference type="EMBL" id="MBK1631407.1"/>
    </source>
</evidence>
<dbReference type="RefSeq" id="WP_200237592.1">
    <property type="nucleotide sequence ID" value="NZ_NRRV01000025.1"/>
</dbReference>
<feature type="transmembrane region" description="Helical" evidence="14">
    <location>
        <begin position="118"/>
        <end position="138"/>
    </location>
</feature>
<comment type="function">
    <text evidence="14">Catalyzes the dephosphorylation of undecaprenyl diphosphate (UPP). Confers resistance to bacitracin.</text>
</comment>
<keyword evidence="14" id="KW-0133">Cell shape</keyword>
<keyword evidence="7 14" id="KW-0378">Hydrolase</keyword>
<evidence type="ECO:0000256" key="12">
    <source>
        <dbReference type="ARBA" id="ARBA00032932"/>
    </source>
</evidence>
<feature type="transmembrane region" description="Helical" evidence="14">
    <location>
        <begin position="88"/>
        <end position="106"/>
    </location>
</feature>
<evidence type="ECO:0000256" key="11">
    <source>
        <dbReference type="ARBA" id="ARBA00032707"/>
    </source>
</evidence>
<keyword evidence="5 14" id="KW-1003">Cell membrane</keyword>
<feature type="transmembrane region" description="Helical" evidence="14">
    <location>
        <begin position="150"/>
        <end position="169"/>
    </location>
</feature>
<keyword evidence="10 14" id="KW-0046">Antibiotic resistance</keyword>
<evidence type="ECO:0000256" key="9">
    <source>
        <dbReference type="ARBA" id="ARBA00023136"/>
    </source>
</evidence>
<protein>
    <recommendedName>
        <fullName evidence="4 14">Undecaprenyl-diphosphatase</fullName>
        <ecNumber evidence="3 14">3.6.1.27</ecNumber>
    </recommendedName>
    <alternativeName>
        <fullName evidence="12 14">Bacitracin resistance protein</fullName>
    </alternativeName>
    <alternativeName>
        <fullName evidence="11 14">Undecaprenyl pyrophosphate phosphatase</fullName>
    </alternativeName>
</protein>
<evidence type="ECO:0000256" key="13">
    <source>
        <dbReference type="ARBA" id="ARBA00047594"/>
    </source>
</evidence>
<evidence type="ECO:0000256" key="6">
    <source>
        <dbReference type="ARBA" id="ARBA00022692"/>
    </source>
</evidence>
<keyword evidence="9 14" id="KW-0472">Membrane</keyword>
<evidence type="ECO:0000256" key="4">
    <source>
        <dbReference type="ARBA" id="ARBA00021581"/>
    </source>
</evidence>
<comment type="miscellaneous">
    <text evidence="14">Bacitracin is thought to be involved in the inhibition of peptidoglycan synthesis by sequestering undecaprenyl diphosphate, thereby reducing the pool of lipid carrier available.</text>
</comment>
<dbReference type="InterPro" id="IPR003824">
    <property type="entry name" value="UppP"/>
</dbReference>
<comment type="caution">
    <text evidence="15">The sequence shown here is derived from an EMBL/GenBank/DDBJ whole genome shotgun (WGS) entry which is preliminary data.</text>
</comment>
<dbReference type="EMBL" id="NRRV01000025">
    <property type="protein sequence ID" value="MBK1631407.1"/>
    <property type="molecule type" value="Genomic_DNA"/>
</dbReference>
<evidence type="ECO:0000256" key="5">
    <source>
        <dbReference type="ARBA" id="ARBA00022475"/>
    </source>
</evidence>
<dbReference type="Proteomes" id="UP000748752">
    <property type="component" value="Unassembled WGS sequence"/>
</dbReference>
<evidence type="ECO:0000256" key="3">
    <source>
        <dbReference type="ARBA" id="ARBA00012374"/>
    </source>
</evidence>
<feature type="transmembrane region" description="Helical" evidence="14">
    <location>
        <begin position="6"/>
        <end position="29"/>
    </location>
</feature>
<proteinExistence type="inferred from homology"/>
<gene>
    <name evidence="14" type="primary">uppP</name>
    <name evidence="15" type="ORF">CKO31_11770</name>
</gene>
<keyword evidence="14" id="KW-0573">Peptidoglycan synthesis</keyword>
<feature type="transmembrane region" description="Helical" evidence="14">
    <location>
        <begin position="223"/>
        <end position="245"/>
    </location>
</feature>
<sequence length="273" mass="29375">MDSIQIVLLAFVQGLTEFLPISSSGHLILTPLLFGYKLQDLSFDVAVHLGTLAAVLLYFRRDLIAMASAMLSGARGGGDPAQRKDARLGWMVVIATLPILVLGLPLKHVLEVLRTDDMLITVVIASTTIGFGLLLWYADVRGSRRLDEYAINWVAALFIGLFQAIAIIPGTSRSGITMTAGLFIGLTRHAASRFSFLLAIPTILLAGAVATNDLLAAPAAVDWSALAIGAGLSFAVAYTTIHLFLTFIERVSMLPFVLYRLLLGAVILWLVLL</sequence>
<comment type="catalytic activity">
    <reaction evidence="13 14">
        <text>di-trans,octa-cis-undecaprenyl diphosphate + H2O = di-trans,octa-cis-undecaprenyl phosphate + phosphate + H(+)</text>
        <dbReference type="Rhea" id="RHEA:28094"/>
        <dbReference type="ChEBI" id="CHEBI:15377"/>
        <dbReference type="ChEBI" id="CHEBI:15378"/>
        <dbReference type="ChEBI" id="CHEBI:43474"/>
        <dbReference type="ChEBI" id="CHEBI:58405"/>
        <dbReference type="ChEBI" id="CHEBI:60392"/>
        <dbReference type="EC" id="3.6.1.27"/>
    </reaction>
</comment>
<evidence type="ECO:0000256" key="1">
    <source>
        <dbReference type="ARBA" id="ARBA00004651"/>
    </source>
</evidence>
<evidence type="ECO:0000256" key="2">
    <source>
        <dbReference type="ARBA" id="ARBA00010621"/>
    </source>
</evidence>
<keyword evidence="16" id="KW-1185">Reference proteome</keyword>
<dbReference type="PANTHER" id="PTHR30622:SF4">
    <property type="entry name" value="UNDECAPRENYL-DIPHOSPHATASE"/>
    <property type="match status" value="1"/>
</dbReference>
<evidence type="ECO:0000313" key="16">
    <source>
        <dbReference type="Proteomes" id="UP000748752"/>
    </source>
</evidence>